<evidence type="ECO:0000313" key="2">
    <source>
        <dbReference type="EMBL" id="ADK83752.1"/>
    </source>
</evidence>
<keyword evidence="2" id="KW-0378">Hydrolase</keyword>
<accession>E1QDW6</accession>
<dbReference type="HOGENOM" id="CLU_060500_4_2_7"/>
<dbReference type="GO" id="GO:0016020">
    <property type="term" value="C:membrane"/>
    <property type="evidence" value="ECO:0007669"/>
    <property type="project" value="GOC"/>
</dbReference>
<dbReference type="GO" id="GO:0004519">
    <property type="term" value="F:endonuclease activity"/>
    <property type="evidence" value="ECO:0007669"/>
    <property type="project" value="UniProtKB-KW"/>
</dbReference>
<dbReference type="OrthoDB" id="9813425at2"/>
<dbReference type="SUPFAM" id="SSF56219">
    <property type="entry name" value="DNase I-like"/>
    <property type="match status" value="1"/>
</dbReference>
<dbReference type="GO" id="GO:0006506">
    <property type="term" value="P:GPI anchor biosynthetic process"/>
    <property type="evidence" value="ECO:0007669"/>
    <property type="project" value="TreeGrafter"/>
</dbReference>
<keyword evidence="3" id="KW-1185">Reference proteome</keyword>
<dbReference type="PANTHER" id="PTHR14859">
    <property type="entry name" value="CALCOFLUOR WHITE HYPERSENSITIVE PROTEIN PRECURSOR"/>
    <property type="match status" value="1"/>
</dbReference>
<keyword evidence="2" id="KW-0540">Nuclease</keyword>
<organism evidence="2 3">
    <name type="scientific">Desulfarculus baarsii (strain ATCC 33931 / DSM 2075 / LMG 7858 / VKM B-1802 / 2st14)</name>
    <dbReference type="NCBI Taxonomy" id="644282"/>
    <lineage>
        <taxon>Bacteria</taxon>
        <taxon>Pseudomonadati</taxon>
        <taxon>Thermodesulfobacteriota</taxon>
        <taxon>Desulfarculia</taxon>
        <taxon>Desulfarculales</taxon>
        <taxon>Desulfarculaceae</taxon>
        <taxon>Desulfarculus</taxon>
    </lineage>
</organism>
<dbReference type="Pfam" id="PF03372">
    <property type="entry name" value="Exo_endo_phos"/>
    <property type="match status" value="1"/>
</dbReference>
<dbReference type="InterPro" id="IPR036691">
    <property type="entry name" value="Endo/exonu/phosph_ase_sf"/>
</dbReference>
<dbReference type="eggNOG" id="COG3568">
    <property type="taxonomic scope" value="Bacteria"/>
</dbReference>
<gene>
    <name evidence="2" type="ordered locus">Deba_0377</name>
</gene>
<name>E1QDW6_DESB2</name>
<evidence type="ECO:0000259" key="1">
    <source>
        <dbReference type="Pfam" id="PF03372"/>
    </source>
</evidence>
<evidence type="ECO:0000313" key="3">
    <source>
        <dbReference type="Proteomes" id="UP000009047"/>
    </source>
</evidence>
<proteinExistence type="predicted"/>
<dbReference type="RefSeq" id="WP_013257208.1">
    <property type="nucleotide sequence ID" value="NC_014365.1"/>
</dbReference>
<dbReference type="InterPro" id="IPR005135">
    <property type="entry name" value="Endo/exonuclease/phosphatase"/>
</dbReference>
<dbReference type="KEGG" id="dbr:Deba_0377"/>
<dbReference type="InterPro" id="IPR051916">
    <property type="entry name" value="GPI-anchor_lipid_remodeler"/>
</dbReference>
<keyword evidence="2" id="KW-0255">Endonuclease</keyword>
<dbReference type="AlphaFoldDB" id="E1QDW6"/>
<dbReference type="EMBL" id="CP002085">
    <property type="protein sequence ID" value="ADK83752.1"/>
    <property type="molecule type" value="Genomic_DNA"/>
</dbReference>
<dbReference type="STRING" id="644282.Deba_0377"/>
<dbReference type="PANTHER" id="PTHR14859:SF1">
    <property type="entry name" value="PGAP2-INTERACTING PROTEIN"/>
    <property type="match status" value="1"/>
</dbReference>
<dbReference type="Proteomes" id="UP000009047">
    <property type="component" value="Chromosome"/>
</dbReference>
<dbReference type="Gene3D" id="3.60.10.10">
    <property type="entry name" value="Endonuclease/exonuclease/phosphatase"/>
    <property type="match status" value="1"/>
</dbReference>
<sequence>MLKKMTIFLLLLAAGLAGLFFWIGSANLPAEQWSSLEHLPSVAATEFRPGQELVVVSYNIGYFSGMTNNLPVARSRELYAANLARAVAALGPLRPDALALQEVDFAASRSFDQDQAVLLAQGLGLGWLTKAVGWDKKYVPYPYWPPQHHFGRVVSGQALLARYPLADLERHALAPRGDTPFYYNALYMDRLVQTAALELGGRRVWLACLHLEAWDRPTRERQARQAAAILARLRERGPLIVMGDFNTTPTWARVQTGFVDEPEQDFRGEATLAAMTALSLREAFDQGGSADEAATLTFPADRPSRKLDHIFYDPTRLELVWRRVVVEAGQASDHLPVAAAFRLKD</sequence>
<protein>
    <submittedName>
        <fullName evidence="2">Endonuclease/exonuclease/phosphatase</fullName>
    </submittedName>
</protein>
<feature type="domain" description="Endonuclease/exonuclease/phosphatase" evidence="1">
    <location>
        <begin position="57"/>
        <end position="334"/>
    </location>
</feature>
<reference evidence="2 3" key="1">
    <citation type="journal article" date="2010" name="Stand. Genomic Sci.">
        <title>Complete genome sequence of Desulfarculus baarsii type strain (2st14).</title>
        <authorList>
            <person name="Sun H."/>
            <person name="Spring S."/>
            <person name="Lapidus A."/>
            <person name="Davenport K."/>
            <person name="Del Rio T.G."/>
            <person name="Tice H."/>
            <person name="Nolan M."/>
            <person name="Copeland A."/>
            <person name="Cheng J.F."/>
            <person name="Lucas S."/>
            <person name="Tapia R."/>
            <person name="Goodwin L."/>
            <person name="Pitluck S."/>
            <person name="Ivanova N."/>
            <person name="Pagani I."/>
            <person name="Mavromatis K."/>
            <person name="Ovchinnikova G."/>
            <person name="Pati A."/>
            <person name="Chen A."/>
            <person name="Palaniappan K."/>
            <person name="Hauser L."/>
            <person name="Chang Y.J."/>
            <person name="Jeffries C.D."/>
            <person name="Detter J.C."/>
            <person name="Han C."/>
            <person name="Rohde M."/>
            <person name="Brambilla E."/>
            <person name="Goker M."/>
            <person name="Woyke T."/>
            <person name="Bristow J."/>
            <person name="Eisen J.A."/>
            <person name="Markowitz V."/>
            <person name="Hugenholtz P."/>
            <person name="Kyrpides N.C."/>
            <person name="Klenk H.P."/>
            <person name="Land M."/>
        </authorList>
    </citation>
    <scope>NUCLEOTIDE SEQUENCE [LARGE SCALE GENOMIC DNA]</scope>
    <source>
        <strain evidence="3">ATCC 33931 / DSM 2075 / LMG 7858 / VKM B-1802 / 2st14</strain>
    </source>
</reference>